<evidence type="ECO:0000256" key="6">
    <source>
        <dbReference type="SAM" id="Phobius"/>
    </source>
</evidence>
<dbReference type="InterPro" id="IPR036179">
    <property type="entry name" value="Ig-like_dom_sf"/>
</dbReference>
<keyword evidence="6" id="KW-0472">Membrane</keyword>
<dbReference type="InterPro" id="IPR050541">
    <property type="entry name" value="LRR_TM_domain-containing"/>
</dbReference>
<dbReference type="InterPro" id="IPR000483">
    <property type="entry name" value="Cys-rich_flank_reg_C"/>
</dbReference>
<comment type="caution">
    <text evidence="9">The sequence shown here is derived from an EMBL/GenBank/DDBJ whole genome shotgun (WGS) entry which is preliminary data.</text>
</comment>
<keyword evidence="1" id="KW-0433">Leucine-rich repeat</keyword>
<name>A0AAV4RP14_CAEEX</name>
<dbReference type="InterPro" id="IPR003598">
    <property type="entry name" value="Ig_sub2"/>
</dbReference>
<dbReference type="GO" id="GO:0005886">
    <property type="term" value="C:plasma membrane"/>
    <property type="evidence" value="ECO:0007669"/>
    <property type="project" value="TreeGrafter"/>
</dbReference>
<dbReference type="SUPFAM" id="SSF48726">
    <property type="entry name" value="Immunoglobulin"/>
    <property type="match status" value="1"/>
</dbReference>
<feature type="region of interest" description="Disordered" evidence="5">
    <location>
        <begin position="870"/>
        <end position="892"/>
    </location>
</feature>
<organism evidence="9 10">
    <name type="scientific">Caerostris extrusa</name>
    <name type="common">Bark spider</name>
    <name type="synonym">Caerostris bankana</name>
    <dbReference type="NCBI Taxonomy" id="172846"/>
    <lineage>
        <taxon>Eukaryota</taxon>
        <taxon>Metazoa</taxon>
        <taxon>Ecdysozoa</taxon>
        <taxon>Arthropoda</taxon>
        <taxon>Chelicerata</taxon>
        <taxon>Arachnida</taxon>
        <taxon>Araneae</taxon>
        <taxon>Araneomorphae</taxon>
        <taxon>Entelegynae</taxon>
        <taxon>Araneoidea</taxon>
        <taxon>Araneidae</taxon>
        <taxon>Caerostris</taxon>
    </lineage>
</organism>
<dbReference type="SMART" id="SM00409">
    <property type="entry name" value="IG"/>
    <property type="match status" value="1"/>
</dbReference>
<dbReference type="InterPro" id="IPR007110">
    <property type="entry name" value="Ig-like_dom"/>
</dbReference>
<evidence type="ECO:0000313" key="9">
    <source>
        <dbReference type="EMBL" id="GIY22844.1"/>
    </source>
</evidence>
<dbReference type="Pfam" id="PF13927">
    <property type="entry name" value="Ig_3"/>
    <property type="match status" value="1"/>
</dbReference>
<protein>
    <submittedName>
        <fullName evidence="9">Leucine-rich repeat and immunoglobulin-like domain-containing nogo receptor-interacting protein 1</fullName>
    </submittedName>
</protein>
<dbReference type="FunFam" id="3.80.10.10:FF:001164">
    <property type="entry name" value="GH01279p"/>
    <property type="match status" value="1"/>
</dbReference>
<keyword evidence="6" id="KW-1133">Transmembrane helix</keyword>
<dbReference type="InterPro" id="IPR001611">
    <property type="entry name" value="Leu-rich_rpt"/>
</dbReference>
<dbReference type="SMART" id="SM00369">
    <property type="entry name" value="LRR_TYP"/>
    <property type="match status" value="10"/>
</dbReference>
<dbReference type="PANTHER" id="PTHR24369">
    <property type="entry name" value="ANTIGEN BSP, PUTATIVE-RELATED"/>
    <property type="match status" value="1"/>
</dbReference>
<evidence type="ECO:0000256" key="4">
    <source>
        <dbReference type="ARBA" id="ARBA00023157"/>
    </source>
</evidence>
<sequence>MASLWALAILLFSIRSINSHSDPYSSKSDLSYSEKNIENWPERGSSTCPFVCECSSHNYNLIADCNFKKLNSFPLNLDSSIFYLNLVGNNISKLSYNISLKELNTLNVSENNISDIDNEWLNSLIHLENLDLSKNSLHSKAIEHVFHNITLHHLNLSNNRLSTITNIIFNQMNSLLSLNLSYNEIDDIHPNSFSGLKGLITLDLCSNKLTDIQYEIFTNLEHLKTLILKENFIKLLRNVAFSTLKSLELLDISKNYITSVGFLSFKGLTKLEYLNLSSNYITHLQEGVFRSLESLKVLDLSRNPINSIDKIFVHTKSLEFLYMQNLTSLKELTAYSLIGLKELKSLDISGSKTLSDVHLKSFFDAQNLRFLDLSNANLTYLKMGIFNRLNKIEILKLNGNPWKCDCYLYWLLIWLGEHTNTHLLLPSKTHCNTPVNLENHVLLDALDHNMICTNASIHYHTSKTKFKLGSPALLECKVEGNPLPSITWITPHKEAFYWESSSKNKSNKIENAEILSTEPPNSIYFQSTGEEKRGRFYLLQNGNLAIQNVERDDGGFYICRASNPLSYASVSIRLTLDYEYLVHIKIVSVLVGMATSFGFLLLTLISVLIKMVMKHFGIKCPCYNGSASPRTQQIKKILESMEHYKKQQLDRLRDNYNGQVLKIKDNCMQQMERLRESYSSQAERLRDIKEYGTLQIDRIRENYYFQVQRVRDYSASQIVRLRENYLFQRNRIRKFSAHHLYKLRENYKVQQQHLNKILENLNIESCRNVCQRTDSIIFEPDLNLENVLVPKICLQTITKETSDSNDNSSQISAYFTPDEAGSEISGHESDECENFVNMSIANLSVDEVAIRIGEQLASTSHIPDECENNIHSNHTSNNDIPGGNENSIETIV</sequence>
<dbReference type="InterPro" id="IPR032675">
    <property type="entry name" value="LRR_dom_sf"/>
</dbReference>
<keyword evidence="4" id="KW-1015">Disulfide bond</keyword>
<dbReference type="SUPFAM" id="SSF52058">
    <property type="entry name" value="L domain-like"/>
    <property type="match status" value="1"/>
</dbReference>
<gene>
    <name evidence="9" type="primary">LINGO1</name>
    <name evidence="9" type="ORF">CEXT_719561</name>
</gene>
<dbReference type="Gene3D" id="2.60.40.10">
    <property type="entry name" value="Immunoglobulins"/>
    <property type="match status" value="1"/>
</dbReference>
<dbReference type="InterPro" id="IPR003599">
    <property type="entry name" value="Ig_sub"/>
</dbReference>
<dbReference type="Proteomes" id="UP001054945">
    <property type="component" value="Unassembled WGS sequence"/>
</dbReference>
<dbReference type="AlphaFoldDB" id="A0AAV4RP14"/>
<keyword evidence="10" id="KW-1185">Reference proteome</keyword>
<keyword evidence="6" id="KW-0812">Transmembrane</keyword>
<feature type="signal peptide" evidence="7">
    <location>
        <begin position="1"/>
        <end position="19"/>
    </location>
</feature>
<dbReference type="InterPro" id="IPR003591">
    <property type="entry name" value="Leu-rich_rpt_typical-subtyp"/>
</dbReference>
<keyword evidence="3" id="KW-0677">Repeat</keyword>
<accession>A0AAV4RP14</accession>
<dbReference type="Pfam" id="PF13855">
    <property type="entry name" value="LRR_8"/>
    <property type="match status" value="3"/>
</dbReference>
<evidence type="ECO:0000256" key="5">
    <source>
        <dbReference type="SAM" id="MobiDB-lite"/>
    </source>
</evidence>
<dbReference type="Gene3D" id="3.80.10.10">
    <property type="entry name" value="Ribonuclease Inhibitor"/>
    <property type="match status" value="2"/>
</dbReference>
<dbReference type="SMART" id="SM00082">
    <property type="entry name" value="LRRCT"/>
    <property type="match status" value="1"/>
</dbReference>
<evidence type="ECO:0000256" key="2">
    <source>
        <dbReference type="ARBA" id="ARBA00022729"/>
    </source>
</evidence>
<evidence type="ECO:0000259" key="8">
    <source>
        <dbReference type="PROSITE" id="PS50835"/>
    </source>
</evidence>
<evidence type="ECO:0000313" key="10">
    <source>
        <dbReference type="Proteomes" id="UP001054945"/>
    </source>
</evidence>
<dbReference type="SMART" id="SM00408">
    <property type="entry name" value="IGc2"/>
    <property type="match status" value="1"/>
</dbReference>
<dbReference type="PROSITE" id="PS50835">
    <property type="entry name" value="IG_LIKE"/>
    <property type="match status" value="1"/>
</dbReference>
<feature type="transmembrane region" description="Helical" evidence="6">
    <location>
        <begin position="586"/>
        <end position="609"/>
    </location>
</feature>
<evidence type="ECO:0000256" key="3">
    <source>
        <dbReference type="ARBA" id="ARBA00022737"/>
    </source>
</evidence>
<feature type="domain" description="Ig-like" evidence="8">
    <location>
        <begin position="469"/>
        <end position="571"/>
    </location>
</feature>
<evidence type="ECO:0000256" key="7">
    <source>
        <dbReference type="SAM" id="SignalP"/>
    </source>
</evidence>
<keyword evidence="9" id="KW-0675">Receptor</keyword>
<dbReference type="SMART" id="SM00365">
    <property type="entry name" value="LRR_SD22"/>
    <property type="match status" value="5"/>
</dbReference>
<dbReference type="InterPro" id="IPR013783">
    <property type="entry name" value="Ig-like_fold"/>
</dbReference>
<dbReference type="EMBL" id="BPLR01008205">
    <property type="protein sequence ID" value="GIY22844.1"/>
    <property type="molecule type" value="Genomic_DNA"/>
</dbReference>
<proteinExistence type="predicted"/>
<evidence type="ECO:0000256" key="1">
    <source>
        <dbReference type="ARBA" id="ARBA00022614"/>
    </source>
</evidence>
<reference evidence="9 10" key="1">
    <citation type="submission" date="2021-06" db="EMBL/GenBank/DDBJ databases">
        <title>Caerostris extrusa draft genome.</title>
        <authorList>
            <person name="Kono N."/>
            <person name="Arakawa K."/>
        </authorList>
    </citation>
    <scope>NUCLEOTIDE SEQUENCE [LARGE SCALE GENOMIC DNA]</scope>
</reference>
<dbReference type="PANTHER" id="PTHR24369:SF210">
    <property type="entry name" value="CHAOPTIN-RELATED"/>
    <property type="match status" value="1"/>
</dbReference>
<keyword evidence="2 7" id="KW-0732">Signal</keyword>
<feature type="chain" id="PRO_5043461605" evidence="7">
    <location>
        <begin position="20"/>
        <end position="892"/>
    </location>
</feature>
<dbReference type="PROSITE" id="PS51450">
    <property type="entry name" value="LRR"/>
    <property type="match status" value="6"/>
</dbReference>